<dbReference type="Pfam" id="PF13812">
    <property type="entry name" value="PPR_3"/>
    <property type="match status" value="1"/>
</dbReference>
<dbReference type="Gene3D" id="1.25.40.10">
    <property type="entry name" value="Tetratricopeptide repeat domain"/>
    <property type="match status" value="2"/>
</dbReference>
<dbReference type="PANTHER" id="PTHR47942:SF63">
    <property type="entry name" value="PENTATRICOPEPTIDE REPEAT-CONTAINING PROTEIN"/>
    <property type="match status" value="1"/>
</dbReference>
<dbReference type="InterPro" id="IPR002885">
    <property type="entry name" value="PPR_rpt"/>
</dbReference>
<dbReference type="AlphaFoldDB" id="A0A1Z5K011"/>
<name>A0A1Z5K011_FISSO</name>
<accession>A0A1Z5K011</accession>
<evidence type="ECO:0000256" key="1">
    <source>
        <dbReference type="ARBA" id="ARBA00022737"/>
    </source>
</evidence>
<feature type="compositionally biased region" description="Polar residues" evidence="2">
    <location>
        <begin position="1"/>
        <end position="11"/>
    </location>
</feature>
<feature type="region of interest" description="Disordered" evidence="2">
    <location>
        <begin position="1"/>
        <end position="52"/>
    </location>
</feature>
<protein>
    <recommendedName>
        <fullName evidence="5">Pentacotripeptide-repeat region of PRORP domain-containing protein</fullName>
    </recommendedName>
</protein>
<dbReference type="Proteomes" id="UP000198406">
    <property type="component" value="Unassembled WGS sequence"/>
</dbReference>
<dbReference type="InterPro" id="IPR011990">
    <property type="entry name" value="TPR-like_helical_dom_sf"/>
</dbReference>
<comment type="caution">
    <text evidence="3">The sequence shown here is derived from an EMBL/GenBank/DDBJ whole genome shotgun (WGS) entry which is preliminary data.</text>
</comment>
<evidence type="ECO:0000256" key="2">
    <source>
        <dbReference type="SAM" id="MobiDB-lite"/>
    </source>
</evidence>
<evidence type="ECO:0000313" key="3">
    <source>
        <dbReference type="EMBL" id="GAX19633.1"/>
    </source>
</evidence>
<evidence type="ECO:0000313" key="4">
    <source>
        <dbReference type="Proteomes" id="UP000198406"/>
    </source>
</evidence>
<proteinExistence type="predicted"/>
<dbReference type="InParanoid" id="A0A1Z5K011"/>
<dbReference type="PANTHER" id="PTHR47942">
    <property type="entry name" value="TETRATRICOPEPTIDE REPEAT (TPR)-LIKE SUPERFAMILY PROTEIN-RELATED"/>
    <property type="match status" value="1"/>
</dbReference>
<gene>
    <name evidence="3" type="ORF">FisN_19Hh213</name>
</gene>
<dbReference type="InterPro" id="IPR051222">
    <property type="entry name" value="PPR/CCM1_RNA-binding"/>
</dbReference>
<keyword evidence="1" id="KW-0677">Repeat</keyword>
<dbReference type="OrthoDB" id="185373at2759"/>
<reference evidence="3 4" key="1">
    <citation type="journal article" date="2015" name="Plant Cell">
        <title>Oil accumulation by the oleaginous diatom Fistulifera solaris as revealed by the genome and transcriptome.</title>
        <authorList>
            <person name="Tanaka T."/>
            <person name="Maeda Y."/>
            <person name="Veluchamy A."/>
            <person name="Tanaka M."/>
            <person name="Abida H."/>
            <person name="Marechal E."/>
            <person name="Bowler C."/>
            <person name="Muto M."/>
            <person name="Sunaga Y."/>
            <person name="Tanaka M."/>
            <person name="Yoshino T."/>
            <person name="Taniguchi T."/>
            <person name="Fukuda Y."/>
            <person name="Nemoto M."/>
            <person name="Matsumoto M."/>
            <person name="Wong P.S."/>
            <person name="Aburatani S."/>
            <person name="Fujibuchi W."/>
        </authorList>
    </citation>
    <scope>NUCLEOTIDE SEQUENCE [LARGE SCALE GENOMIC DNA]</scope>
    <source>
        <strain evidence="3 4">JPCC DA0580</strain>
    </source>
</reference>
<evidence type="ECO:0008006" key="5">
    <source>
        <dbReference type="Google" id="ProtNLM"/>
    </source>
</evidence>
<sequence>MAFRPRNTNIHQPPVPESDSWDPAYEPGKKQRQPIRFASTAADKENVPPLQSSFGGNVTNFTYRSTSIDLPSENTANLAWQSVLSKSISDPPIFASQERSSLPTLFTQKLPPKQSSFPISDTLGGSNLSVLGHPAVPTQITGSATQGALLTHKLPPKQSLPLFSDSLQGSNLSILGHPAVPTRITGVATQGEKPVSFAHAVRANLPPPPPKLPVQSYYYGSNVETENLVYSQFPEKIQTPADFGRAIRDAAKTGNPIDGAKLSERMLRKMIDDFEHKRSKYRPDGACFNAVIHAYAEMGDAHAAEHILTLMHQDFEKGNANAEPNAKIYTNILHAWRKSKSPDGPERCEKILGTMNRLSDTGALPNCKPDAFSYTVAFHCWAESNRHEAAERADRLFREMESRYMAGESGLQPDAILYSNVINIFTKNATTNNRAEELLWAMVHDFLTGNNFAEPKIRNFNTIMAMWSKSTEDIAPYKAQTIVLRMLEFCKERILNIAPDPYTYCLLLKTW</sequence>
<keyword evidence="4" id="KW-1185">Reference proteome</keyword>
<dbReference type="EMBL" id="BDSP01000137">
    <property type="protein sequence ID" value="GAX19633.1"/>
    <property type="molecule type" value="Genomic_DNA"/>
</dbReference>
<organism evidence="3 4">
    <name type="scientific">Fistulifera solaris</name>
    <name type="common">Oleaginous diatom</name>
    <dbReference type="NCBI Taxonomy" id="1519565"/>
    <lineage>
        <taxon>Eukaryota</taxon>
        <taxon>Sar</taxon>
        <taxon>Stramenopiles</taxon>
        <taxon>Ochrophyta</taxon>
        <taxon>Bacillariophyta</taxon>
        <taxon>Bacillariophyceae</taxon>
        <taxon>Bacillariophycidae</taxon>
        <taxon>Naviculales</taxon>
        <taxon>Naviculaceae</taxon>
        <taxon>Fistulifera</taxon>
    </lineage>
</organism>